<dbReference type="EMBL" id="CP043869">
    <property type="protein sequence ID" value="QEQ95223.1"/>
    <property type="molecule type" value="Genomic_DNA"/>
</dbReference>
<protein>
    <submittedName>
        <fullName evidence="5">Alanine/ornithine racemase family PLP-dependent enzyme</fullName>
    </submittedName>
</protein>
<dbReference type="OrthoDB" id="504078at2"/>
<dbReference type="PANTHER" id="PTHR30511:SF3">
    <property type="entry name" value="LYSINE RACEMASE"/>
    <property type="match status" value="1"/>
</dbReference>
<dbReference type="InterPro" id="IPR000821">
    <property type="entry name" value="Ala_racemase"/>
</dbReference>
<reference evidence="5 6" key="1">
    <citation type="journal article" date="2019" name="Biochem. Eng. J.">
        <title>Metabolic engineering of the marine bacteria Neptunomonas concharum for the production of acetoin and meso-2,3-butanediol from acetate.</title>
        <authorList>
            <person name="Li W."/>
            <person name="Pu N."/>
            <person name="Liu C.-X."/>
            <person name="Yuan Q.-P."/>
            <person name="Li Z.-J."/>
        </authorList>
    </citation>
    <scope>NUCLEOTIDE SEQUENCE [LARGE SCALE GENOMIC DNA]</scope>
    <source>
        <strain evidence="5 6">JCM17730</strain>
    </source>
</reference>
<dbReference type="InterPro" id="IPR029066">
    <property type="entry name" value="PLP-binding_barrel"/>
</dbReference>
<dbReference type="GO" id="GO:0008784">
    <property type="term" value="F:alanine racemase activity"/>
    <property type="evidence" value="ECO:0007669"/>
    <property type="project" value="TreeGrafter"/>
</dbReference>
<dbReference type="AlphaFoldDB" id="A0A5P1R6H6"/>
<keyword evidence="3" id="KW-0413">Isomerase</keyword>
<evidence type="ECO:0000256" key="2">
    <source>
        <dbReference type="ARBA" id="ARBA00022898"/>
    </source>
</evidence>
<proteinExistence type="predicted"/>
<dbReference type="CDD" id="cd06815">
    <property type="entry name" value="PLPDE_III_AR_like_1"/>
    <property type="match status" value="1"/>
</dbReference>
<evidence type="ECO:0000313" key="6">
    <source>
        <dbReference type="Proteomes" id="UP000324760"/>
    </source>
</evidence>
<dbReference type="PANTHER" id="PTHR30511">
    <property type="entry name" value="ALANINE RACEMASE"/>
    <property type="match status" value="1"/>
</dbReference>
<evidence type="ECO:0000256" key="3">
    <source>
        <dbReference type="ARBA" id="ARBA00023235"/>
    </source>
</evidence>
<dbReference type="GO" id="GO:0005829">
    <property type="term" value="C:cytosol"/>
    <property type="evidence" value="ECO:0007669"/>
    <property type="project" value="TreeGrafter"/>
</dbReference>
<dbReference type="Proteomes" id="UP000324760">
    <property type="component" value="Chromosome"/>
</dbReference>
<organism evidence="5 6">
    <name type="scientific">Neptunomonas concharum</name>
    <dbReference type="NCBI Taxonomy" id="1031538"/>
    <lineage>
        <taxon>Bacteria</taxon>
        <taxon>Pseudomonadati</taxon>
        <taxon>Pseudomonadota</taxon>
        <taxon>Gammaproteobacteria</taxon>
        <taxon>Oceanospirillales</taxon>
        <taxon>Oceanospirillaceae</taxon>
        <taxon>Neptunomonas</taxon>
    </lineage>
</organism>
<keyword evidence="6" id="KW-1185">Reference proteome</keyword>
<dbReference type="KEGG" id="ncu:F0U83_00055"/>
<dbReference type="SUPFAM" id="SSF51419">
    <property type="entry name" value="PLP-binding barrel"/>
    <property type="match status" value="1"/>
</dbReference>
<comment type="cofactor">
    <cofactor evidence="1">
        <name>pyridoxal 5'-phosphate</name>
        <dbReference type="ChEBI" id="CHEBI:597326"/>
    </cofactor>
</comment>
<dbReference type="Gene3D" id="3.20.20.10">
    <property type="entry name" value="Alanine racemase"/>
    <property type="match status" value="1"/>
</dbReference>
<dbReference type="InterPro" id="IPR001608">
    <property type="entry name" value="Ala_racemase_N"/>
</dbReference>
<accession>A0A5P1R6H6</accession>
<sequence length="394" mass="42268">MNTPRLEIDLTKIKQNTESLVSRLSEVGISITGITKVSLGSPEIALTMLQAGATMIGDSRIENIEAMSHAGIQVPLMLIRSPMMSDASRTVRYADISLNSELEVIHKLSDAAVTARKCHGIVLMIELGDLREGIMPADLENTVRQVLALPGVKLKGIGANLACHNGVSPSADNMAELSSLANDIEHTFGISLEIISGGNSANINWALSGADLGRINNLRLGESILFGREALYRQPIESLHTDAITLIAEVIESKIKPSLPWGEIAQTAFGMAKSSDIDKGSIAQAILAIGQQDVDPTGLTSPTGIKIIGASSDHLIIDCGRKSLPIGTEIRFLPNYSAVLRGMTSPFVSKVIKRDNTPIIAPRLCNTLPSTGRSKTINVNVLTNREKRLWSITR</sequence>
<evidence type="ECO:0000256" key="1">
    <source>
        <dbReference type="ARBA" id="ARBA00001933"/>
    </source>
</evidence>
<name>A0A5P1R6H6_9GAMM</name>
<dbReference type="GO" id="GO:0030170">
    <property type="term" value="F:pyridoxal phosphate binding"/>
    <property type="evidence" value="ECO:0007669"/>
    <property type="project" value="TreeGrafter"/>
</dbReference>
<evidence type="ECO:0000313" key="5">
    <source>
        <dbReference type="EMBL" id="QEQ95223.1"/>
    </source>
</evidence>
<gene>
    <name evidence="5" type="ORF">F0U83_00055</name>
</gene>
<dbReference type="RefSeq" id="WP_138985925.1">
    <property type="nucleotide sequence ID" value="NZ_CP043869.1"/>
</dbReference>
<feature type="domain" description="Alanine racemase N-terminal" evidence="4">
    <location>
        <begin position="8"/>
        <end position="224"/>
    </location>
</feature>
<keyword evidence="2" id="KW-0663">Pyridoxal phosphate</keyword>
<dbReference type="Pfam" id="PF01168">
    <property type="entry name" value="Ala_racemase_N"/>
    <property type="match status" value="1"/>
</dbReference>
<evidence type="ECO:0000259" key="4">
    <source>
        <dbReference type="Pfam" id="PF01168"/>
    </source>
</evidence>